<protein>
    <recommendedName>
        <fullName evidence="3">DUF5318 domain-containing protein</fullName>
    </recommendedName>
</protein>
<keyword evidence="2" id="KW-1185">Reference proteome</keyword>
<evidence type="ECO:0000313" key="2">
    <source>
        <dbReference type="Proteomes" id="UP000185491"/>
    </source>
</evidence>
<dbReference type="AlphaFoldDB" id="A0A1L7D792"/>
<dbReference type="InterPro" id="IPR035169">
    <property type="entry name" value="DUF5318"/>
</dbReference>
<reference evidence="1 2" key="1">
    <citation type="submission" date="2014-08" db="EMBL/GenBank/DDBJ databases">
        <title>Complete genome sequence of Corynebacterium phocae M408/89/1(T)(=DSM 44612(T)), isolated from the common seal (Phoca vitulina).</title>
        <authorList>
            <person name="Ruckert C."/>
            <person name="Albersmeier A."/>
            <person name="Winkler A."/>
            <person name="Kalinowski J."/>
        </authorList>
    </citation>
    <scope>NUCLEOTIDE SEQUENCE [LARGE SCALE GENOMIC DNA]</scope>
    <source>
        <strain evidence="1 2">M408/89/1</strain>
    </source>
</reference>
<dbReference type="Pfam" id="PF17249">
    <property type="entry name" value="DUF5318"/>
    <property type="match status" value="1"/>
</dbReference>
<dbReference type="Proteomes" id="UP000185491">
    <property type="component" value="Chromosome"/>
</dbReference>
<evidence type="ECO:0008006" key="3">
    <source>
        <dbReference type="Google" id="ProtNLM"/>
    </source>
</evidence>
<gene>
    <name evidence="1" type="ORF">CPHO_11870</name>
</gene>
<name>A0A1L7D792_9CORY</name>
<dbReference type="STRING" id="161895.CPHO_11870"/>
<evidence type="ECO:0000313" key="1">
    <source>
        <dbReference type="EMBL" id="APT93812.1"/>
    </source>
</evidence>
<dbReference type="EMBL" id="CP009249">
    <property type="protein sequence ID" value="APT93812.1"/>
    <property type="molecule type" value="Genomic_DNA"/>
</dbReference>
<sequence>MDSVKTKHLVSHEWERAHVLREFRAGRVPREEICDADFLLRAAAQYHGTPAPRSCPVCKGEMKQTFWVYGQALGRRAGSARSVAEIAELAGEIIPSGQEFTVHKVEVCPHCRWNHLLETAIAC</sequence>
<dbReference type="RefSeq" id="WP_075736739.1">
    <property type="nucleotide sequence ID" value="NZ_CP009249.1"/>
</dbReference>
<dbReference type="KEGG" id="cpho:CPHO_11870"/>
<dbReference type="OrthoDB" id="3531406at2"/>
<organism evidence="1 2">
    <name type="scientific">Corynebacterium phocae</name>
    <dbReference type="NCBI Taxonomy" id="161895"/>
    <lineage>
        <taxon>Bacteria</taxon>
        <taxon>Bacillati</taxon>
        <taxon>Actinomycetota</taxon>
        <taxon>Actinomycetes</taxon>
        <taxon>Mycobacteriales</taxon>
        <taxon>Corynebacteriaceae</taxon>
        <taxon>Corynebacterium</taxon>
    </lineage>
</organism>
<proteinExistence type="predicted"/>
<accession>A0A1L7D792</accession>